<dbReference type="RefSeq" id="WP_031564496.1">
    <property type="nucleotide sequence ID" value="NZ_CAAAIS010000001.1"/>
</dbReference>
<dbReference type="STRING" id="1122170.GCA_000701265_00296"/>
<dbReference type="SUPFAM" id="SSF55550">
    <property type="entry name" value="SH2 domain"/>
    <property type="match status" value="1"/>
</dbReference>
<reference evidence="2 3" key="1">
    <citation type="submission" date="2018-06" db="EMBL/GenBank/DDBJ databases">
        <authorList>
            <consortium name="Pathogen Informatics"/>
            <person name="Doyle S."/>
        </authorList>
    </citation>
    <scope>NUCLEOTIDE SEQUENCE [LARGE SCALE GENOMIC DNA]</scope>
    <source>
        <strain evidence="2 3">NCTC11532</strain>
    </source>
</reference>
<protein>
    <recommendedName>
        <fullName evidence="4">SH2 domain-containing protein</fullName>
    </recommendedName>
</protein>
<dbReference type="AlphaFoldDB" id="A0A378LSR3"/>
<proteinExistence type="predicted"/>
<evidence type="ECO:0000313" key="2">
    <source>
        <dbReference type="EMBL" id="STY30020.1"/>
    </source>
</evidence>
<gene>
    <name evidence="2" type="ORF">NCTC11532_02191</name>
</gene>
<dbReference type="Proteomes" id="UP000255297">
    <property type="component" value="Unassembled WGS sequence"/>
</dbReference>
<organism evidence="2 3">
    <name type="scientific">Legionella wadsworthii</name>
    <dbReference type="NCBI Taxonomy" id="28088"/>
    <lineage>
        <taxon>Bacteria</taxon>
        <taxon>Pseudomonadati</taxon>
        <taxon>Pseudomonadota</taxon>
        <taxon>Gammaproteobacteria</taxon>
        <taxon>Legionellales</taxon>
        <taxon>Legionellaceae</taxon>
        <taxon>Legionella</taxon>
    </lineage>
</organism>
<name>A0A378LSR3_9GAMM</name>
<evidence type="ECO:0008006" key="4">
    <source>
        <dbReference type="Google" id="ProtNLM"/>
    </source>
</evidence>
<keyword evidence="3" id="KW-1185">Reference proteome</keyword>
<evidence type="ECO:0000313" key="3">
    <source>
        <dbReference type="Proteomes" id="UP000255297"/>
    </source>
</evidence>
<dbReference type="EMBL" id="UGPB01000001">
    <property type="protein sequence ID" value="STY30020.1"/>
    <property type="molecule type" value="Genomic_DNA"/>
</dbReference>
<evidence type="ECO:0000256" key="1">
    <source>
        <dbReference type="SAM" id="MobiDB-lite"/>
    </source>
</evidence>
<dbReference type="InterPro" id="IPR036860">
    <property type="entry name" value="SH2_dom_sf"/>
</dbReference>
<feature type="region of interest" description="Disordered" evidence="1">
    <location>
        <begin position="1"/>
        <end position="22"/>
    </location>
</feature>
<accession>A0A378LSR3</accession>
<dbReference type="Gene3D" id="3.30.505.10">
    <property type="entry name" value="SH2 domain"/>
    <property type="match status" value="1"/>
</dbReference>
<dbReference type="OrthoDB" id="5653556at2"/>
<sequence>MIEKTDNLETSPGTETSYSGTIEYNPVVSTSMEEENNNTGERVAGNVSTVSRVPNNETTMLHVVTLSNRKYTEDMLLNRIEETGLLDDYMAGMKMKQKSRDWIECFSRDALVQIFTTFPAVYESCYHHMSDSLGPVVKDVRLFDDTFCNLFENVLEKAKNINLKHGWAWGNDTPEFHEFEFAISLLDTFLQEDSRAATRNELSLSHVLNKFADSEFVNLNNCGLGSVCDQLQKIKDGRCSAGFPEQLSRIYTALSLARTVLFYGNVIAKQQKEGSNCRVWDKCSAATFFKMKKVLREELEAPLYHGHIDTEATKSLLTKEGDYLARYSSNQKSYYFSVLVDVSHGIKNVQNIVIPPNKVETWLKNPLANCEEIEGYIHQTLTRQQQSDKMHEALKQVLGHFLAKVSYSPVLNPLRDLDVFYTSSRAG</sequence>
<feature type="compositionally biased region" description="Polar residues" evidence="1">
    <location>
        <begin position="8"/>
        <end position="22"/>
    </location>
</feature>